<comment type="caution">
    <text evidence="1">The sequence shown here is derived from an EMBL/GenBank/DDBJ whole genome shotgun (WGS) entry which is preliminary data.</text>
</comment>
<evidence type="ECO:0000313" key="1">
    <source>
        <dbReference type="EMBL" id="MBB6143717.1"/>
    </source>
</evidence>
<name>A0A841JTA1_9BACT</name>
<keyword evidence="2" id="KW-1185">Reference proteome</keyword>
<sequence>MKYTAPAVLNTVNATALIQGTKNGMRRDSDLIDPSPVAGYGADE</sequence>
<protein>
    <submittedName>
        <fullName evidence="1">Uncharacterized protein</fullName>
    </submittedName>
</protein>
<proteinExistence type="predicted"/>
<reference evidence="1 2" key="1">
    <citation type="submission" date="2020-08" db="EMBL/GenBank/DDBJ databases">
        <title>Genomic Encyclopedia of Type Strains, Phase IV (KMG-IV): sequencing the most valuable type-strain genomes for metagenomic binning, comparative biology and taxonomic classification.</title>
        <authorList>
            <person name="Goeker M."/>
        </authorList>
    </citation>
    <scope>NUCLEOTIDE SEQUENCE [LARGE SCALE GENOMIC DNA]</scope>
    <source>
        <strain evidence="1 2">DSM 103733</strain>
    </source>
</reference>
<organism evidence="1 2">
    <name type="scientific">Silvibacterium bohemicum</name>
    <dbReference type="NCBI Taxonomy" id="1577686"/>
    <lineage>
        <taxon>Bacteria</taxon>
        <taxon>Pseudomonadati</taxon>
        <taxon>Acidobacteriota</taxon>
        <taxon>Terriglobia</taxon>
        <taxon>Terriglobales</taxon>
        <taxon>Acidobacteriaceae</taxon>
        <taxon>Silvibacterium</taxon>
    </lineage>
</organism>
<dbReference type="AlphaFoldDB" id="A0A841JTA1"/>
<evidence type="ECO:0000313" key="2">
    <source>
        <dbReference type="Proteomes" id="UP000538666"/>
    </source>
</evidence>
<dbReference type="RefSeq" id="WP_260315280.1">
    <property type="nucleotide sequence ID" value="NZ_JACHEK010000003.1"/>
</dbReference>
<accession>A0A841JTA1</accession>
<dbReference type="EMBL" id="JACHEK010000003">
    <property type="protein sequence ID" value="MBB6143717.1"/>
    <property type="molecule type" value="Genomic_DNA"/>
</dbReference>
<gene>
    <name evidence="1" type="ORF">HNQ77_001666</name>
</gene>
<dbReference type="Proteomes" id="UP000538666">
    <property type="component" value="Unassembled WGS sequence"/>
</dbReference>